<evidence type="ECO:0000313" key="2">
    <source>
        <dbReference type="Proteomes" id="UP001370490"/>
    </source>
</evidence>
<sequence>MTSGVLPSQIAVDPVLATPHKSLALWRAPPHICLWRENTSPSPRSSDVPVFSFGTSLSGLVISVSMVSTTESPSDELEPFSSALIPSLSMCFSSSSSNMGGSCSGLTSTMCSLNIATESVLSASGSFTKRLSTEDSANLSSAVH</sequence>
<protein>
    <submittedName>
        <fullName evidence="1">Uncharacterized protein</fullName>
    </submittedName>
</protein>
<gene>
    <name evidence="1" type="ORF">RJ641_002417</name>
</gene>
<dbReference type="Proteomes" id="UP001370490">
    <property type="component" value="Unassembled WGS sequence"/>
</dbReference>
<name>A0AAN8ZG91_9MAGN</name>
<feature type="non-terminal residue" evidence="1">
    <location>
        <position position="144"/>
    </location>
</feature>
<dbReference type="EMBL" id="JBAMMX010000010">
    <property type="protein sequence ID" value="KAK6932793.1"/>
    <property type="molecule type" value="Genomic_DNA"/>
</dbReference>
<keyword evidence="2" id="KW-1185">Reference proteome</keyword>
<accession>A0AAN8ZG91</accession>
<reference evidence="1 2" key="1">
    <citation type="submission" date="2023-12" db="EMBL/GenBank/DDBJ databases">
        <title>A high-quality genome assembly for Dillenia turbinata (Dilleniales).</title>
        <authorList>
            <person name="Chanderbali A."/>
        </authorList>
    </citation>
    <scope>NUCLEOTIDE SEQUENCE [LARGE SCALE GENOMIC DNA]</scope>
    <source>
        <strain evidence="1">LSX21</strain>
        <tissue evidence="1">Leaf</tissue>
    </source>
</reference>
<evidence type="ECO:0000313" key="1">
    <source>
        <dbReference type="EMBL" id="KAK6932793.1"/>
    </source>
</evidence>
<dbReference type="AlphaFoldDB" id="A0AAN8ZG91"/>
<organism evidence="1 2">
    <name type="scientific">Dillenia turbinata</name>
    <dbReference type="NCBI Taxonomy" id="194707"/>
    <lineage>
        <taxon>Eukaryota</taxon>
        <taxon>Viridiplantae</taxon>
        <taxon>Streptophyta</taxon>
        <taxon>Embryophyta</taxon>
        <taxon>Tracheophyta</taxon>
        <taxon>Spermatophyta</taxon>
        <taxon>Magnoliopsida</taxon>
        <taxon>eudicotyledons</taxon>
        <taxon>Gunneridae</taxon>
        <taxon>Pentapetalae</taxon>
        <taxon>Dilleniales</taxon>
        <taxon>Dilleniaceae</taxon>
        <taxon>Dillenia</taxon>
    </lineage>
</organism>
<proteinExistence type="predicted"/>
<comment type="caution">
    <text evidence="1">The sequence shown here is derived from an EMBL/GenBank/DDBJ whole genome shotgun (WGS) entry which is preliminary data.</text>
</comment>